<dbReference type="EMBL" id="JABWDY010035492">
    <property type="protein sequence ID" value="KAF5181956.1"/>
    <property type="molecule type" value="Genomic_DNA"/>
</dbReference>
<keyword evidence="2" id="KW-1185">Reference proteome</keyword>
<sequence>MDPTTRKTRCIKKKAKGGRQAGPFLVQSVNWALKEKFFPTDFRSLSSILLLLGPASPFLPKGWDSIRTY</sequence>
<gene>
    <name evidence="1" type="ORF">FRX31_028456</name>
</gene>
<protein>
    <submittedName>
        <fullName evidence="1">Uncharacterized protein</fullName>
    </submittedName>
</protein>
<evidence type="ECO:0000313" key="2">
    <source>
        <dbReference type="Proteomes" id="UP000554482"/>
    </source>
</evidence>
<proteinExistence type="predicted"/>
<name>A0A7J6VA40_THATH</name>
<dbReference type="AlphaFoldDB" id="A0A7J6VA40"/>
<reference evidence="1 2" key="1">
    <citation type="submission" date="2020-06" db="EMBL/GenBank/DDBJ databases">
        <title>Transcriptomic and genomic resources for Thalictrum thalictroides and T. hernandezii: Facilitating candidate gene discovery in an emerging model plant lineage.</title>
        <authorList>
            <person name="Arias T."/>
            <person name="Riano-Pachon D.M."/>
            <person name="Di Stilio V.S."/>
        </authorList>
    </citation>
    <scope>NUCLEOTIDE SEQUENCE [LARGE SCALE GENOMIC DNA]</scope>
    <source>
        <strain evidence="2">cv. WT478/WT964</strain>
        <tissue evidence="1">Leaves</tissue>
    </source>
</reference>
<comment type="caution">
    <text evidence="1">The sequence shown here is derived from an EMBL/GenBank/DDBJ whole genome shotgun (WGS) entry which is preliminary data.</text>
</comment>
<accession>A0A7J6VA40</accession>
<organism evidence="1 2">
    <name type="scientific">Thalictrum thalictroides</name>
    <name type="common">Rue-anemone</name>
    <name type="synonym">Anemone thalictroides</name>
    <dbReference type="NCBI Taxonomy" id="46969"/>
    <lineage>
        <taxon>Eukaryota</taxon>
        <taxon>Viridiplantae</taxon>
        <taxon>Streptophyta</taxon>
        <taxon>Embryophyta</taxon>
        <taxon>Tracheophyta</taxon>
        <taxon>Spermatophyta</taxon>
        <taxon>Magnoliopsida</taxon>
        <taxon>Ranunculales</taxon>
        <taxon>Ranunculaceae</taxon>
        <taxon>Thalictroideae</taxon>
        <taxon>Thalictrum</taxon>
    </lineage>
</organism>
<dbReference type="Proteomes" id="UP000554482">
    <property type="component" value="Unassembled WGS sequence"/>
</dbReference>
<evidence type="ECO:0000313" key="1">
    <source>
        <dbReference type="EMBL" id="KAF5181956.1"/>
    </source>
</evidence>